<name>A0AB34JZ52_PRYPA</name>
<accession>A0AB34JZ52</accession>
<feature type="compositionally biased region" description="Acidic residues" evidence="1">
    <location>
        <begin position="123"/>
        <end position="132"/>
    </location>
</feature>
<dbReference type="EMBL" id="JBGBPQ010000003">
    <property type="protein sequence ID" value="KAL1527205.1"/>
    <property type="molecule type" value="Genomic_DNA"/>
</dbReference>
<organism evidence="2 3">
    <name type="scientific">Prymnesium parvum</name>
    <name type="common">Toxic golden alga</name>
    <dbReference type="NCBI Taxonomy" id="97485"/>
    <lineage>
        <taxon>Eukaryota</taxon>
        <taxon>Haptista</taxon>
        <taxon>Haptophyta</taxon>
        <taxon>Prymnesiophyceae</taxon>
        <taxon>Prymnesiales</taxon>
        <taxon>Prymnesiaceae</taxon>
        <taxon>Prymnesium</taxon>
    </lineage>
</organism>
<protein>
    <submittedName>
        <fullName evidence="2">Uncharacterized protein</fullName>
    </submittedName>
</protein>
<keyword evidence="3" id="KW-1185">Reference proteome</keyword>
<sequence>MPRRKQQRPRGQRSLEAAGHLPLLAKPLDLIGKQVTIPGSHWGSAARRGEANLQYICIINEFTLRGAEGNSEPFWMEYPTPFLQFWYKDNPPPPAEDAEAGEQGGGATAAGGNGARAGAGATADDEEDTFSI</sequence>
<feature type="region of interest" description="Disordered" evidence="1">
    <location>
        <begin position="87"/>
        <end position="132"/>
    </location>
</feature>
<evidence type="ECO:0000313" key="2">
    <source>
        <dbReference type="EMBL" id="KAL1527205.1"/>
    </source>
</evidence>
<feature type="compositionally biased region" description="Gly residues" evidence="1">
    <location>
        <begin position="102"/>
        <end position="117"/>
    </location>
</feature>
<evidence type="ECO:0000313" key="3">
    <source>
        <dbReference type="Proteomes" id="UP001515480"/>
    </source>
</evidence>
<gene>
    <name evidence="2" type="ORF">AB1Y20_015884</name>
</gene>
<evidence type="ECO:0000256" key="1">
    <source>
        <dbReference type="SAM" id="MobiDB-lite"/>
    </source>
</evidence>
<comment type="caution">
    <text evidence="2">The sequence shown here is derived from an EMBL/GenBank/DDBJ whole genome shotgun (WGS) entry which is preliminary data.</text>
</comment>
<proteinExistence type="predicted"/>
<reference evidence="2 3" key="1">
    <citation type="journal article" date="2024" name="Science">
        <title>Giant polyketide synthase enzymes in the biosynthesis of giant marine polyether toxins.</title>
        <authorList>
            <person name="Fallon T.R."/>
            <person name="Shende V.V."/>
            <person name="Wierzbicki I.H."/>
            <person name="Pendleton A.L."/>
            <person name="Watervoot N.F."/>
            <person name="Auber R.P."/>
            <person name="Gonzalez D.J."/>
            <person name="Wisecaver J.H."/>
            <person name="Moore B.S."/>
        </authorList>
    </citation>
    <scope>NUCLEOTIDE SEQUENCE [LARGE SCALE GENOMIC DNA]</scope>
    <source>
        <strain evidence="2 3">12B1</strain>
    </source>
</reference>
<dbReference type="AlphaFoldDB" id="A0AB34JZ52"/>
<dbReference type="Proteomes" id="UP001515480">
    <property type="component" value="Unassembled WGS sequence"/>
</dbReference>